<evidence type="ECO:0000256" key="1">
    <source>
        <dbReference type="SAM" id="MobiDB-lite"/>
    </source>
</evidence>
<dbReference type="AlphaFoldDB" id="A0AAD7H2W6"/>
<evidence type="ECO:0000313" key="2">
    <source>
        <dbReference type="EMBL" id="KAJ7710922.1"/>
    </source>
</evidence>
<dbReference type="EMBL" id="JARKIE010000001">
    <property type="protein sequence ID" value="KAJ7710922.1"/>
    <property type="molecule type" value="Genomic_DNA"/>
</dbReference>
<organism evidence="2 3">
    <name type="scientific">Mycena rosella</name>
    <name type="common">Pink bonnet</name>
    <name type="synonym">Agaricus rosellus</name>
    <dbReference type="NCBI Taxonomy" id="1033263"/>
    <lineage>
        <taxon>Eukaryota</taxon>
        <taxon>Fungi</taxon>
        <taxon>Dikarya</taxon>
        <taxon>Basidiomycota</taxon>
        <taxon>Agaricomycotina</taxon>
        <taxon>Agaricomycetes</taxon>
        <taxon>Agaricomycetidae</taxon>
        <taxon>Agaricales</taxon>
        <taxon>Marasmiineae</taxon>
        <taxon>Mycenaceae</taxon>
        <taxon>Mycena</taxon>
    </lineage>
</organism>
<reference evidence="2" key="1">
    <citation type="submission" date="2023-03" db="EMBL/GenBank/DDBJ databases">
        <title>Massive genome expansion in bonnet fungi (Mycena s.s.) driven by repeated elements and novel gene families across ecological guilds.</title>
        <authorList>
            <consortium name="Lawrence Berkeley National Laboratory"/>
            <person name="Harder C.B."/>
            <person name="Miyauchi S."/>
            <person name="Viragh M."/>
            <person name="Kuo A."/>
            <person name="Thoen E."/>
            <person name="Andreopoulos B."/>
            <person name="Lu D."/>
            <person name="Skrede I."/>
            <person name="Drula E."/>
            <person name="Henrissat B."/>
            <person name="Morin E."/>
            <person name="Kohler A."/>
            <person name="Barry K."/>
            <person name="LaButti K."/>
            <person name="Morin E."/>
            <person name="Salamov A."/>
            <person name="Lipzen A."/>
            <person name="Mereny Z."/>
            <person name="Hegedus B."/>
            <person name="Baldrian P."/>
            <person name="Stursova M."/>
            <person name="Weitz H."/>
            <person name="Taylor A."/>
            <person name="Grigoriev I.V."/>
            <person name="Nagy L.G."/>
            <person name="Martin F."/>
            <person name="Kauserud H."/>
        </authorList>
    </citation>
    <scope>NUCLEOTIDE SEQUENCE</scope>
    <source>
        <strain evidence="2">CBHHK067</strain>
    </source>
</reference>
<name>A0AAD7H2W6_MYCRO</name>
<comment type="caution">
    <text evidence="2">The sequence shown here is derived from an EMBL/GenBank/DDBJ whole genome shotgun (WGS) entry which is preliminary data.</text>
</comment>
<gene>
    <name evidence="2" type="ORF">B0H17DRAFT_1124000</name>
</gene>
<evidence type="ECO:0000313" key="3">
    <source>
        <dbReference type="Proteomes" id="UP001221757"/>
    </source>
</evidence>
<feature type="region of interest" description="Disordered" evidence="1">
    <location>
        <begin position="180"/>
        <end position="233"/>
    </location>
</feature>
<accession>A0AAD7H2W6</accession>
<sequence>MPPQCRLSAASVPPQCRLSAASIRDSCEVCLDVNVKSLKLLEKVQCKFLRRMLELKDSTRPAYSALQESLTLGCAGKISWVTDLCIVLSRLNIPVTLDIAEELDVPAVESAMKAVKNSMESWIKNKIEMLSRTKDLLAGRLEIDKETGKLVKKSLDFRHYLRVKTADHRPMVLQWSTGDEKRDYDDCDQSDTEFQLEPSSNGSRIQDEYARYRTQMPGSGEIQGYPRVENSPS</sequence>
<protein>
    <submittedName>
        <fullName evidence="2">Uncharacterized protein</fullName>
    </submittedName>
</protein>
<keyword evidence="3" id="KW-1185">Reference proteome</keyword>
<proteinExistence type="predicted"/>
<dbReference type="Proteomes" id="UP001221757">
    <property type="component" value="Unassembled WGS sequence"/>
</dbReference>